<evidence type="ECO:0008006" key="5">
    <source>
        <dbReference type="Google" id="ProtNLM"/>
    </source>
</evidence>
<keyword evidence="2" id="KW-0732">Signal</keyword>
<evidence type="ECO:0000256" key="1">
    <source>
        <dbReference type="SAM" id="MobiDB-lite"/>
    </source>
</evidence>
<name>A0A250IEW4_9BACT</name>
<keyword evidence="4" id="KW-1185">Reference proteome</keyword>
<evidence type="ECO:0000256" key="2">
    <source>
        <dbReference type="SAM" id="SignalP"/>
    </source>
</evidence>
<dbReference type="RefSeq" id="WP_095978841.1">
    <property type="nucleotide sequence ID" value="NZ_CP022163.1"/>
</dbReference>
<evidence type="ECO:0000313" key="4">
    <source>
        <dbReference type="Proteomes" id="UP000217289"/>
    </source>
</evidence>
<dbReference type="OrthoDB" id="9759899at2"/>
<accession>A0A250IEW4</accession>
<protein>
    <recommendedName>
        <fullName evidence="5">DUF2330 domain-containing protein</fullName>
    </recommendedName>
</protein>
<feature type="chain" id="PRO_5012422445" description="DUF2330 domain-containing protein" evidence="2">
    <location>
        <begin position="22"/>
        <end position="449"/>
    </location>
</feature>
<dbReference type="AlphaFoldDB" id="A0A250IEW4"/>
<evidence type="ECO:0000313" key="3">
    <source>
        <dbReference type="EMBL" id="ATB30384.1"/>
    </source>
</evidence>
<dbReference type="InterPro" id="IPR019283">
    <property type="entry name" value="DUF2330"/>
</dbReference>
<gene>
    <name evidence="3" type="ORF">MEBOL_003845</name>
</gene>
<organism evidence="3 4">
    <name type="scientific">Melittangium boletus DSM 14713</name>
    <dbReference type="NCBI Taxonomy" id="1294270"/>
    <lineage>
        <taxon>Bacteria</taxon>
        <taxon>Pseudomonadati</taxon>
        <taxon>Myxococcota</taxon>
        <taxon>Myxococcia</taxon>
        <taxon>Myxococcales</taxon>
        <taxon>Cystobacterineae</taxon>
        <taxon>Archangiaceae</taxon>
        <taxon>Melittangium</taxon>
    </lineage>
</organism>
<feature type="region of interest" description="Disordered" evidence="1">
    <location>
        <begin position="426"/>
        <end position="449"/>
    </location>
</feature>
<dbReference type="PIRSF" id="PIRSF026449">
    <property type="entry name" value="UCP026449"/>
    <property type="match status" value="1"/>
</dbReference>
<feature type="signal peptide" evidence="2">
    <location>
        <begin position="1"/>
        <end position="21"/>
    </location>
</feature>
<sequence length="449" mass="50243">MRFPLLATGLMAALVNLAAPAAEAFCGFYVGKADTSLFNDASQVVLVRDGERTVVTMSNDYKGELTDFALVVPVPVVLKREQIHVGERRHIERLDAYSAPRLVEYFDRDPCAPVQMEKRMSAMGAAPGAKGGGGGSMDKSLGVTVEAQYTVGEYDILILSATESEGLETWLRESGYKIPPKASKALAPYIKQDMKFFVAKVNLKEQKATGFSYLRPLQMAYESKKFMLPIRLGMANARGPQDLVIYALTRQGRVESSNYRTVKVPSDMDVPVYVKEEFNQFYPALFSKAHEKAEKRALLTEYVWDMGWCDPCAADPLSNEELRALGVYWVNEGDGVRGAMGGVPVTLTRLHARYDGEHFPEDLVFQVTNDKQNFQARYVLRHAFKGEMKCDEGKEYLLQLDKRHRKEAETLAELTGWSLGTITKKMGADAPGKKPAKDQEGSWYQKLWK</sequence>
<reference evidence="3 4" key="1">
    <citation type="submission" date="2017-06" db="EMBL/GenBank/DDBJ databases">
        <authorList>
            <person name="Kim H.J."/>
            <person name="Triplett B.A."/>
        </authorList>
    </citation>
    <scope>NUCLEOTIDE SEQUENCE [LARGE SCALE GENOMIC DNA]</scope>
    <source>
        <strain evidence="3 4">DSM 14713</strain>
    </source>
</reference>
<feature type="compositionally biased region" description="Basic and acidic residues" evidence="1">
    <location>
        <begin position="431"/>
        <end position="440"/>
    </location>
</feature>
<dbReference type="Pfam" id="PF10092">
    <property type="entry name" value="DUF2330"/>
    <property type="match status" value="1"/>
</dbReference>
<dbReference type="KEGG" id="mbd:MEBOL_003845"/>
<dbReference type="EMBL" id="CP022163">
    <property type="protein sequence ID" value="ATB30384.1"/>
    <property type="molecule type" value="Genomic_DNA"/>
</dbReference>
<dbReference type="InterPro" id="IPR016838">
    <property type="entry name" value="UCP026449"/>
</dbReference>
<dbReference type="Proteomes" id="UP000217289">
    <property type="component" value="Chromosome"/>
</dbReference>
<proteinExistence type="predicted"/>